<dbReference type="SUPFAM" id="SSF48264">
    <property type="entry name" value="Cytochrome P450"/>
    <property type="match status" value="1"/>
</dbReference>
<sequence length="428" mass="48677">MALTALRNWVFARVNGQEAVPIPGDTVGVEHFREVYAHPNADGRSEGAVLSDLFWYWLAPGPQVHQEHLEPGERYDDVARTTRRFLARPHAESAERATRAAERVLDEKPKRVRLVRLRDEMMPIWAEFYYELVFGEPCPRRARDLIVANATDVVTALKCLGLRHMNRRAALTRYLTEKLSERPLPLPRRLSPEEQVLYLQGTFFNTAVVQSSEAMTHLLLAIAHHPEVQARLRTESGDAYLDRVLSESFRRYPLFGIAHRISSGEITVDEHTTLPAGSVLCFNYADFHASGFADPERFDPDRWERHTASRANHIPFGVTANRPCPAKGIVPPTMRAVAKAVLSRYLLSSTATHVRSIPNRGPCVLRPVDDPGSDRRLLRYLRVRDRAGEVRRDVVQLVLGTYMVLDARRKRLAQRYFATHDAEGRVRG</sequence>
<dbReference type="EMBL" id="NMQT01000067">
    <property type="protein sequence ID" value="OXM54665.1"/>
    <property type="molecule type" value="Genomic_DNA"/>
</dbReference>
<dbReference type="Pfam" id="PF00067">
    <property type="entry name" value="p450"/>
    <property type="match status" value="1"/>
</dbReference>
<dbReference type="RefSeq" id="WP_093935272.1">
    <property type="nucleotide sequence ID" value="NZ_NMQT01000067.1"/>
</dbReference>
<reference evidence="2 3" key="1">
    <citation type="submission" date="2017-07" db="EMBL/GenBank/DDBJ databases">
        <title>Amycolatopsis thailandensis Genome sequencing and assembly.</title>
        <authorList>
            <person name="Kaur N."/>
            <person name="Mayilraj S."/>
        </authorList>
    </citation>
    <scope>NUCLEOTIDE SEQUENCE [LARGE SCALE GENOMIC DNA]</scope>
    <source>
        <strain evidence="2 3">JCM 16380</strain>
    </source>
</reference>
<keyword evidence="3" id="KW-1185">Reference proteome</keyword>
<dbReference type="GO" id="GO:0020037">
    <property type="term" value="F:heme binding"/>
    <property type="evidence" value="ECO:0007669"/>
    <property type="project" value="InterPro"/>
</dbReference>
<dbReference type="CDD" id="cd00302">
    <property type="entry name" value="cytochrome_P450"/>
    <property type="match status" value="1"/>
</dbReference>
<dbReference type="Proteomes" id="UP000215223">
    <property type="component" value="Unassembled WGS sequence"/>
</dbReference>
<dbReference type="GO" id="GO:0004497">
    <property type="term" value="F:monooxygenase activity"/>
    <property type="evidence" value="ECO:0007669"/>
    <property type="project" value="InterPro"/>
</dbReference>
<evidence type="ECO:0000313" key="2">
    <source>
        <dbReference type="EMBL" id="OXM54665.1"/>
    </source>
</evidence>
<comment type="caution">
    <text evidence="2">The sequence shown here is derived from an EMBL/GenBank/DDBJ whole genome shotgun (WGS) entry which is preliminary data.</text>
</comment>
<dbReference type="PANTHER" id="PTHR24305">
    <property type="entry name" value="CYTOCHROME P450"/>
    <property type="match status" value="1"/>
</dbReference>
<evidence type="ECO:0000313" key="3">
    <source>
        <dbReference type="Proteomes" id="UP000215223"/>
    </source>
</evidence>
<name>A0A229S769_9PSEU</name>
<dbReference type="Gene3D" id="1.10.630.10">
    <property type="entry name" value="Cytochrome P450"/>
    <property type="match status" value="1"/>
</dbReference>
<dbReference type="AlphaFoldDB" id="A0A229S769"/>
<accession>A0A229S769</accession>
<dbReference type="PANTHER" id="PTHR24305:SF166">
    <property type="entry name" value="CYTOCHROME P450 12A4, MITOCHONDRIAL-RELATED"/>
    <property type="match status" value="1"/>
</dbReference>
<dbReference type="OrthoDB" id="5485575at2"/>
<comment type="similarity">
    <text evidence="1">Belongs to the cytochrome P450 family.</text>
</comment>
<proteinExistence type="inferred from homology"/>
<dbReference type="InterPro" id="IPR050121">
    <property type="entry name" value="Cytochrome_P450_monoxygenase"/>
</dbReference>
<dbReference type="InterPro" id="IPR001128">
    <property type="entry name" value="Cyt_P450"/>
</dbReference>
<gene>
    <name evidence="2" type="ORF">CFP71_19345</name>
</gene>
<dbReference type="InterPro" id="IPR036396">
    <property type="entry name" value="Cyt_P450_sf"/>
</dbReference>
<protein>
    <submittedName>
        <fullName evidence="2">Cytochrome P450</fullName>
    </submittedName>
</protein>
<evidence type="ECO:0000256" key="1">
    <source>
        <dbReference type="ARBA" id="ARBA00010617"/>
    </source>
</evidence>
<organism evidence="2 3">
    <name type="scientific">Amycolatopsis thailandensis</name>
    <dbReference type="NCBI Taxonomy" id="589330"/>
    <lineage>
        <taxon>Bacteria</taxon>
        <taxon>Bacillati</taxon>
        <taxon>Actinomycetota</taxon>
        <taxon>Actinomycetes</taxon>
        <taxon>Pseudonocardiales</taxon>
        <taxon>Pseudonocardiaceae</taxon>
        <taxon>Amycolatopsis</taxon>
    </lineage>
</organism>
<dbReference type="GO" id="GO:0005506">
    <property type="term" value="F:iron ion binding"/>
    <property type="evidence" value="ECO:0007669"/>
    <property type="project" value="InterPro"/>
</dbReference>
<dbReference type="GO" id="GO:0016705">
    <property type="term" value="F:oxidoreductase activity, acting on paired donors, with incorporation or reduction of molecular oxygen"/>
    <property type="evidence" value="ECO:0007669"/>
    <property type="project" value="InterPro"/>
</dbReference>